<keyword evidence="5" id="KW-0862">Zinc</keyword>
<feature type="chain" id="PRO_5046456775" evidence="8">
    <location>
        <begin position="25"/>
        <end position="380"/>
    </location>
</feature>
<keyword evidence="6" id="KW-0482">Metalloprotease</keyword>
<keyword evidence="11" id="KW-1185">Reference proteome</keyword>
<gene>
    <name evidence="10" type="ORF">LNKW23_17030</name>
</gene>
<evidence type="ECO:0000256" key="2">
    <source>
        <dbReference type="ARBA" id="ARBA00022670"/>
    </source>
</evidence>
<sequence>MIAAAARAFALAALVALAPGFSRAEPALDEIDRARAMLDDAEDALRRAGSKGTRRAALGKAVAAHEAALAALRDGLRRLAVEDRALVDALGAERERMAQVIGALQSLGQAPRSAMLVHPEGSVAAARTAMIMADLTPRLKAEMAGIARRIDALRSLRLRQEIARAEARGTLAALQALRAESSRTSRRDRPARSAEATRRALLQQASEAEARARDLDQLAATLRASFGAEPGPAFESLRGRLPLPVAGRQVGSFGGVDPWGRTGQGISLRAPAWAEVRAPAAGTIRYAGPLIDYGTVVILEPEADWLFVLAGLAATDRRVGETVLAGERLGDLGGPLPSSEEFLLEASGPVPKIDTTDLYVELRQSGTAVDPAPWFENTRE</sequence>
<protein>
    <submittedName>
        <fullName evidence="10">Peptidoglycan DD-metalloendopeptidase family protein</fullName>
    </submittedName>
</protein>
<evidence type="ECO:0000256" key="1">
    <source>
        <dbReference type="ARBA" id="ARBA00001947"/>
    </source>
</evidence>
<name>A0ABQ6LJU2_9RHOB</name>
<evidence type="ECO:0000256" key="4">
    <source>
        <dbReference type="ARBA" id="ARBA00022801"/>
    </source>
</evidence>
<feature type="region of interest" description="Disordered" evidence="7">
    <location>
        <begin position="178"/>
        <end position="205"/>
    </location>
</feature>
<evidence type="ECO:0000256" key="5">
    <source>
        <dbReference type="ARBA" id="ARBA00022833"/>
    </source>
</evidence>
<dbReference type="InterPro" id="IPR050570">
    <property type="entry name" value="Cell_wall_metabolism_enzyme"/>
</dbReference>
<dbReference type="SUPFAM" id="SSF51261">
    <property type="entry name" value="Duplicated hybrid motif"/>
    <property type="match status" value="1"/>
</dbReference>
<feature type="compositionally biased region" description="Basic and acidic residues" evidence="7">
    <location>
        <begin position="180"/>
        <end position="198"/>
    </location>
</feature>
<evidence type="ECO:0000256" key="8">
    <source>
        <dbReference type="SAM" id="SignalP"/>
    </source>
</evidence>
<dbReference type="EMBL" id="BSYI01000011">
    <property type="protein sequence ID" value="GMG82490.1"/>
    <property type="molecule type" value="Genomic_DNA"/>
</dbReference>
<keyword evidence="2" id="KW-0645">Protease</keyword>
<evidence type="ECO:0000256" key="3">
    <source>
        <dbReference type="ARBA" id="ARBA00022723"/>
    </source>
</evidence>
<dbReference type="Pfam" id="PF01551">
    <property type="entry name" value="Peptidase_M23"/>
    <property type="match status" value="1"/>
</dbReference>
<keyword evidence="3" id="KW-0479">Metal-binding</keyword>
<evidence type="ECO:0000256" key="7">
    <source>
        <dbReference type="SAM" id="MobiDB-lite"/>
    </source>
</evidence>
<comment type="cofactor">
    <cofactor evidence="1">
        <name>Zn(2+)</name>
        <dbReference type="ChEBI" id="CHEBI:29105"/>
    </cofactor>
</comment>
<comment type="caution">
    <text evidence="10">The sequence shown here is derived from an EMBL/GenBank/DDBJ whole genome shotgun (WGS) entry which is preliminary data.</text>
</comment>
<dbReference type="Gene3D" id="2.70.70.10">
    <property type="entry name" value="Glucose Permease (Domain IIA)"/>
    <property type="match status" value="1"/>
</dbReference>
<dbReference type="InterPro" id="IPR011055">
    <property type="entry name" value="Dup_hybrid_motif"/>
</dbReference>
<feature type="domain" description="M23ase beta-sheet core" evidence="9">
    <location>
        <begin position="264"/>
        <end position="371"/>
    </location>
</feature>
<keyword evidence="8" id="KW-0732">Signal</keyword>
<reference evidence="10 11" key="1">
    <citation type="submission" date="2023-04" db="EMBL/GenBank/DDBJ databases">
        <title>Marinoamorphus aggregata gen. nov., sp. Nov., isolate from tissue of brittle star Ophioplocus japonicus.</title>
        <authorList>
            <person name="Kawano K."/>
            <person name="Sawayama S."/>
            <person name="Nakagawa S."/>
        </authorList>
    </citation>
    <scope>NUCLEOTIDE SEQUENCE [LARGE SCALE GENOMIC DNA]</scope>
    <source>
        <strain evidence="10 11">NKW23</strain>
    </source>
</reference>
<evidence type="ECO:0000313" key="11">
    <source>
        <dbReference type="Proteomes" id="UP001239909"/>
    </source>
</evidence>
<dbReference type="InterPro" id="IPR016047">
    <property type="entry name" value="M23ase_b-sheet_dom"/>
</dbReference>
<accession>A0ABQ6LJU2</accession>
<organism evidence="10 11">
    <name type="scientific">Paralimibaculum aggregatum</name>
    <dbReference type="NCBI Taxonomy" id="3036245"/>
    <lineage>
        <taxon>Bacteria</taxon>
        <taxon>Pseudomonadati</taxon>
        <taxon>Pseudomonadota</taxon>
        <taxon>Alphaproteobacteria</taxon>
        <taxon>Rhodobacterales</taxon>
        <taxon>Paracoccaceae</taxon>
        <taxon>Paralimibaculum</taxon>
    </lineage>
</organism>
<proteinExistence type="predicted"/>
<keyword evidence="4" id="KW-0378">Hydrolase</keyword>
<dbReference type="RefSeq" id="WP_285671271.1">
    <property type="nucleotide sequence ID" value="NZ_BSYI01000011.1"/>
</dbReference>
<dbReference type="PANTHER" id="PTHR21666:SF288">
    <property type="entry name" value="CELL DIVISION PROTEIN YTFB"/>
    <property type="match status" value="1"/>
</dbReference>
<dbReference type="CDD" id="cd12797">
    <property type="entry name" value="M23_peptidase"/>
    <property type="match status" value="1"/>
</dbReference>
<dbReference type="PANTHER" id="PTHR21666">
    <property type="entry name" value="PEPTIDASE-RELATED"/>
    <property type="match status" value="1"/>
</dbReference>
<evidence type="ECO:0000259" key="9">
    <source>
        <dbReference type="Pfam" id="PF01551"/>
    </source>
</evidence>
<evidence type="ECO:0000256" key="6">
    <source>
        <dbReference type="ARBA" id="ARBA00023049"/>
    </source>
</evidence>
<evidence type="ECO:0000313" key="10">
    <source>
        <dbReference type="EMBL" id="GMG82490.1"/>
    </source>
</evidence>
<dbReference type="Proteomes" id="UP001239909">
    <property type="component" value="Unassembled WGS sequence"/>
</dbReference>
<feature type="signal peptide" evidence="8">
    <location>
        <begin position="1"/>
        <end position="24"/>
    </location>
</feature>